<evidence type="ECO:0008006" key="4">
    <source>
        <dbReference type="Google" id="ProtNLM"/>
    </source>
</evidence>
<proteinExistence type="predicted"/>
<name>A0AAV7RBH7_PLEWA</name>
<keyword evidence="3" id="KW-1185">Reference proteome</keyword>
<organism evidence="2 3">
    <name type="scientific">Pleurodeles waltl</name>
    <name type="common">Iberian ribbed newt</name>
    <dbReference type="NCBI Taxonomy" id="8319"/>
    <lineage>
        <taxon>Eukaryota</taxon>
        <taxon>Metazoa</taxon>
        <taxon>Chordata</taxon>
        <taxon>Craniata</taxon>
        <taxon>Vertebrata</taxon>
        <taxon>Euteleostomi</taxon>
        <taxon>Amphibia</taxon>
        <taxon>Batrachia</taxon>
        <taxon>Caudata</taxon>
        <taxon>Salamandroidea</taxon>
        <taxon>Salamandridae</taxon>
        <taxon>Pleurodelinae</taxon>
        <taxon>Pleurodeles</taxon>
    </lineage>
</organism>
<protein>
    <recommendedName>
        <fullName evidence="4">HeH/LEM domain-containing protein</fullName>
    </recommendedName>
</protein>
<dbReference type="EMBL" id="JANPWB010000009">
    <property type="protein sequence ID" value="KAJ1149468.1"/>
    <property type="molecule type" value="Genomic_DNA"/>
</dbReference>
<evidence type="ECO:0000313" key="2">
    <source>
        <dbReference type="EMBL" id="KAJ1149468.1"/>
    </source>
</evidence>
<evidence type="ECO:0000313" key="3">
    <source>
        <dbReference type="Proteomes" id="UP001066276"/>
    </source>
</evidence>
<evidence type="ECO:0000256" key="1">
    <source>
        <dbReference type="SAM" id="MobiDB-lite"/>
    </source>
</evidence>
<accession>A0AAV7RBH7</accession>
<dbReference type="Proteomes" id="UP001066276">
    <property type="component" value="Chromosome 5"/>
</dbReference>
<gene>
    <name evidence="2" type="ORF">NDU88_002276</name>
</gene>
<reference evidence="2" key="1">
    <citation type="journal article" date="2022" name="bioRxiv">
        <title>Sequencing and chromosome-scale assembly of the giantPleurodeles waltlgenome.</title>
        <authorList>
            <person name="Brown T."/>
            <person name="Elewa A."/>
            <person name="Iarovenko S."/>
            <person name="Subramanian E."/>
            <person name="Araus A.J."/>
            <person name="Petzold A."/>
            <person name="Susuki M."/>
            <person name="Suzuki K.-i.T."/>
            <person name="Hayashi T."/>
            <person name="Toyoda A."/>
            <person name="Oliveira C."/>
            <person name="Osipova E."/>
            <person name="Leigh N.D."/>
            <person name="Simon A."/>
            <person name="Yun M.H."/>
        </authorList>
    </citation>
    <scope>NUCLEOTIDE SEQUENCE</scope>
    <source>
        <strain evidence="2">20211129_DDA</strain>
        <tissue evidence="2">Liver</tissue>
    </source>
</reference>
<sequence length="118" mass="12881">MSQSGEPSIVATNVFELEKLDTYNVSQLKQLCKEFKCPIKSSTRKVELQKVLRAWLAAKEAEEHTPEDNVAVDEEVQSIHDVLMDNEELPGGTDPRGTGGQAGKPEASTRNGEAETPA</sequence>
<comment type="caution">
    <text evidence="2">The sequence shown here is derived from an EMBL/GenBank/DDBJ whole genome shotgun (WGS) entry which is preliminary data.</text>
</comment>
<feature type="region of interest" description="Disordered" evidence="1">
    <location>
        <begin position="81"/>
        <end position="118"/>
    </location>
</feature>
<dbReference type="AlphaFoldDB" id="A0AAV7RBH7"/>